<evidence type="ECO:0000256" key="4">
    <source>
        <dbReference type="ARBA" id="ARBA00023136"/>
    </source>
</evidence>
<dbReference type="InterPro" id="IPR021133">
    <property type="entry name" value="HEAT_type_2"/>
</dbReference>
<reference evidence="8" key="1">
    <citation type="submission" date="2013-07" db="EMBL/GenBank/DDBJ databases">
        <authorList>
            <consortium name="The Broad Institute Genome Sequencing Platform"/>
            <person name="Cuomo C."/>
            <person name="Litvintseva A."/>
            <person name="Chen Y."/>
            <person name="Heitman J."/>
            <person name="Sun S."/>
            <person name="Springer D."/>
            <person name="Dromer F."/>
            <person name="Young S.K."/>
            <person name="Zeng Q."/>
            <person name="Gargeya S."/>
            <person name="Fitzgerald M."/>
            <person name="Abouelleil A."/>
            <person name="Alvarado L."/>
            <person name="Berlin A.M."/>
            <person name="Chapman S.B."/>
            <person name="Dewar J."/>
            <person name="Goldberg J."/>
            <person name="Griggs A."/>
            <person name="Gujja S."/>
            <person name="Hansen M."/>
            <person name="Howarth C."/>
            <person name="Imamovic A."/>
            <person name="Larimer J."/>
            <person name="McCowan C."/>
            <person name="Murphy C."/>
            <person name="Pearson M."/>
            <person name="Priest M."/>
            <person name="Roberts A."/>
            <person name="Saif S."/>
            <person name="Shea T."/>
            <person name="Sykes S."/>
            <person name="Wortman J."/>
            <person name="Nusbaum C."/>
            <person name="Birren B."/>
        </authorList>
    </citation>
    <scope>NUCLEOTIDE SEQUENCE</scope>
    <source>
        <strain evidence="8">CBS 10117</strain>
    </source>
</reference>
<evidence type="ECO:0000256" key="2">
    <source>
        <dbReference type="ARBA" id="ARBA00010225"/>
    </source>
</evidence>
<reference evidence="8" key="2">
    <citation type="submission" date="2024-02" db="EMBL/GenBank/DDBJ databases">
        <title>Comparative genomics of Cryptococcus and Kwoniella reveals pathogenesis evolution and contrasting modes of karyotype evolution via chromosome fusion or intercentromeric recombination.</title>
        <authorList>
            <person name="Coelho M.A."/>
            <person name="David-Palma M."/>
            <person name="Shea T."/>
            <person name="Bowers K."/>
            <person name="McGinley-Smith S."/>
            <person name="Mohammad A.W."/>
            <person name="Gnirke A."/>
            <person name="Yurkov A.M."/>
            <person name="Nowrousian M."/>
            <person name="Sun S."/>
            <person name="Cuomo C.A."/>
            <person name="Heitman J."/>
        </authorList>
    </citation>
    <scope>NUCLEOTIDE SEQUENCE</scope>
    <source>
        <strain evidence="8">CBS 10117</strain>
    </source>
</reference>
<dbReference type="Pfam" id="PF11916">
    <property type="entry name" value="Vac14_Fig4_bd"/>
    <property type="match status" value="1"/>
</dbReference>
<protein>
    <recommendedName>
        <fullName evidence="7">Vacuolar protein 14 C-terminal Fig4-binding domain-containing protein</fullName>
    </recommendedName>
</protein>
<comment type="similarity">
    <text evidence="2">Belongs to the VAC14 family.</text>
</comment>
<feature type="repeat" description="HEAT" evidence="5">
    <location>
        <begin position="91"/>
        <end position="129"/>
    </location>
</feature>
<feature type="region of interest" description="Disordered" evidence="6">
    <location>
        <begin position="992"/>
        <end position="1104"/>
    </location>
</feature>
<feature type="compositionally biased region" description="Low complexity" evidence="6">
    <location>
        <begin position="1018"/>
        <end position="1040"/>
    </location>
</feature>
<keyword evidence="4" id="KW-0472">Membrane</keyword>
<dbReference type="PANTHER" id="PTHR16023">
    <property type="entry name" value="TAX1 BINDING PROTEIN-RELATED"/>
    <property type="match status" value="1"/>
</dbReference>
<evidence type="ECO:0000313" key="9">
    <source>
        <dbReference type="Proteomes" id="UP000078595"/>
    </source>
</evidence>
<dbReference type="SUPFAM" id="SSF48371">
    <property type="entry name" value="ARM repeat"/>
    <property type="match status" value="1"/>
</dbReference>
<dbReference type="InterPro" id="IPR016024">
    <property type="entry name" value="ARM-type_fold"/>
</dbReference>
<feature type="region of interest" description="Disordered" evidence="6">
    <location>
        <begin position="180"/>
        <end position="244"/>
    </location>
</feature>
<feature type="domain" description="Vacuolar protein 14 C-terminal Fig4-binding" evidence="7">
    <location>
        <begin position="754"/>
        <end position="931"/>
    </location>
</feature>
<feature type="compositionally biased region" description="Basic and acidic residues" evidence="6">
    <location>
        <begin position="207"/>
        <end position="218"/>
    </location>
</feature>
<dbReference type="Proteomes" id="UP000078595">
    <property type="component" value="Chromosome 6"/>
</dbReference>
<dbReference type="Gene3D" id="1.25.10.10">
    <property type="entry name" value="Leucine-rich Repeat Variant"/>
    <property type="match status" value="2"/>
</dbReference>
<dbReference type="GO" id="GO:0006661">
    <property type="term" value="P:phosphatidylinositol biosynthetic process"/>
    <property type="evidence" value="ECO:0007669"/>
    <property type="project" value="InterPro"/>
</dbReference>
<dbReference type="RefSeq" id="XP_065825198.1">
    <property type="nucleotide sequence ID" value="XM_065969126.1"/>
</dbReference>
<dbReference type="PANTHER" id="PTHR16023:SF0">
    <property type="entry name" value="PROTEIN VAC14 HOMOLOG"/>
    <property type="match status" value="1"/>
</dbReference>
<accession>A0AAJ8KQL0</accession>
<feature type="compositionally biased region" description="Low complexity" evidence="6">
    <location>
        <begin position="1049"/>
        <end position="1072"/>
    </location>
</feature>
<feature type="compositionally biased region" description="Acidic residues" evidence="6">
    <location>
        <begin position="363"/>
        <end position="372"/>
    </location>
</feature>
<evidence type="ECO:0000256" key="5">
    <source>
        <dbReference type="PROSITE-ProRule" id="PRU00103"/>
    </source>
</evidence>
<dbReference type="Pfam" id="PF12755">
    <property type="entry name" value="Vac14_Fab1_bd"/>
    <property type="match status" value="1"/>
</dbReference>
<dbReference type="GO" id="GO:0000329">
    <property type="term" value="C:fungal-type vacuole membrane"/>
    <property type="evidence" value="ECO:0007669"/>
    <property type="project" value="TreeGrafter"/>
</dbReference>
<dbReference type="KEGG" id="kdj:28968957"/>
<dbReference type="GO" id="GO:0010008">
    <property type="term" value="C:endosome membrane"/>
    <property type="evidence" value="ECO:0007669"/>
    <property type="project" value="TreeGrafter"/>
</dbReference>
<dbReference type="InterPro" id="IPR011989">
    <property type="entry name" value="ARM-like"/>
</dbReference>
<feature type="region of interest" description="Disordered" evidence="6">
    <location>
        <begin position="346"/>
        <end position="402"/>
    </location>
</feature>
<proteinExistence type="inferred from homology"/>
<evidence type="ECO:0000256" key="1">
    <source>
        <dbReference type="ARBA" id="ARBA00004308"/>
    </source>
</evidence>
<feature type="compositionally biased region" description="Basic and acidic residues" evidence="6">
    <location>
        <begin position="383"/>
        <end position="394"/>
    </location>
</feature>
<feature type="region of interest" description="Disordered" evidence="6">
    <location>
        <begin position="1119"/>
        <end position="1146"/>
    </location>
</feature>
<evidence type="ECO:0000313" key="8">
    <source>
        <dbReference type="EMBL" id="WWC62697.1"/>
    </source>
</evidence>
<dbReference type="InterPro" id="IPR021841">
    <property type="entry name" value="VAC14_Fig4p-bd"/>
</dbReference>
<feature type="compositionally biased region" description="Polar residues" evidence="6">
    <location>
        <begin position="609"/>
        <end position="648"/>
    </location>
</feature>
<name>A0AAJ8KQL0_9TREE</name>
<dbReference type="AlphaFoldDB" id="A0AAJ8KQL0"/>
<dbReference type="InterPro" id="IPR026825">
    <property type="entry name" value="Vac14"/>
</dbReference>
<gene>
    <name evidence="8" type="ORF">I303_105294</name>
</gene>
<keyword evidence="3" id="KW-0677">Repeat</keyword>
<feature type="compositionally biased region" description="Polar residues" evidence="6">
    <location>
        <begin position="235"/>
        <end position="244"/>
    </location>
</feature>
<evidence type="ECO:0000259" key="7">
    <source>
        <dbReference type="Pfam" id="PF11916"/>
    </source>
</evidence>
<feature type="compositionally biased region" description="Gly residues" evidence="6">
    <location>
        <begin position="1085"/>
        <end position="1095"/>
    </location>
</feature>
<feature type="region of interest" description="Disordered" evidence="6">
    <location>
        <begin position="606"/>
        <end position="652"/>
    </location>
</feature>
<evidence type="ECO:0000256" key="3">
    <source>
        <dbReference type="ARBA" id="ARBA00022737"/>
    </source>
</evidence>
<dbReference type="PROSITE" id="PS50077">
    <property type="entry name" value="HEAT_REPEAT"/>
    <property type="match status" value="1"/>
</dbReference>
<dbReference type="GO" id="GO:0070772">
    <property type="term" value="C:PAS complex"/>
    <property type="evidence" value="ECO:0007669"/>
    <property type="project" value="InterPro"/>
</dbReference>
<feature type="region of interest" description="Disordered" evidence="6">
    <location>
        <begin position="498"/>
        <end position="579"/>
    </location>
</feature>
<evidence type="ECO:0000256" key="6">
    <source>
        <dbReference type="SAM" id="MobiDB-lite"/>
    </source>
</evidence>
<comment type="subcellular location">
    <subcellularLocation>
        <location evidence="1">Endomembrane system</location>
    </subcellularLocation>
</comment>
<organism evidence="8 9">
    <name type="scientific">Kwoniella dejecticola CBS 10117</name>
    <dbReference type="NCBI Taxonomy" id="1296121"/>
    <lineage>
        <taxon>Eukaryota</taxon>
        <taxon>Fungi</taxon>
        <taxon>Dikarya</taxon>
        <taxon>Basidiomycota</taxon>
        <taxon>Agaricomycotina</taxon>
        <taxon>Tremellomycetes</taxon>
        <taxon>Tremellales</taxon>
        <taxon>Cryptococcaceae</taxon>
        <taxon>Kwoniella</taxon>
    </lineage>
</organism>
<dbReference type="GeneID" id="28968957"/>
<sequence>MLNVINTGIAEQSILRGLNDKIYERRKAAALELEKLVLSSDIPRISSIIDQLCGMFSSSNSALHTRNGGLIGLAATAIALGQDVAPFLGVIIPPVLACFQDPESRVRYHACESLYNIAKVSKGEILIHFNEIFDALSKLSSDSEMSVKNGAELLDRLMKDIVAEAAPHYVSIYPGNYNPNLPPSSHRQDTDLSNKLSGLGISGNRQDPSKEGKLEDSPRTGLNGQAHLHDKEFSPSRSNDQQIQQEEDRRAFSLARFIPLLAERIYVISPYTRMHLVSWLMVLDSVPDLELVAWLPEFLDGLLKYLADGNVDVRLATENVLAEFLREIKYIAQVQEKQLEADRLKKETRSVRTRGSRHTLESAVEDDEDAIADESMTMTTQSRYDEQDRDHDNDWEGEGSGNWVPGQGVYVDHAAIMDIIIQHLSYPDELVQSTAMEWILTFLEFAQNTVVAFTPRIVPAILPNLASPHRHIKPAAHETNGSLYRVIQSLPLQVQPTPSLSSNAALPPTTGGSVPPPISSVAGSPPSGMALSGTSPNPIKKDFAIIEPPDSAKSSSQVPVNDPLDVAAPSKQGSSSSGITQTLSATNLQSHAQLGVGKSKILASEPVTPAQTEFPVSTKSKITPTNRPDSPPTHSHTTGSQGPLSPTVEQGEDVDPFDVRETVNVLTLQFLSDHAETRIAALEWLLMLHLKAPNKILSRDSGTFPALLKTLSDPSEDVVKHDLQLLAQISASSEDSYFTSFMVKVLELFSTDRRLLETRGSLIIRQLCLHLNAERIFRTIAEILEKDDDLEFASMMVVKLNMILITSPELADFRRRLKNLESKDGQMLFSSLYRSWCHNAVAAFALCLLAQAYEHASNLLQIFAELELTVPLLVQIDKLVMLIESPVFTNLRLQLLEPEKYPYLPKCLYGLLMILPQSSAFISLRARLSVVHSSGYVPIASSKSSTGSTFSSAAAATKSRLGNKEEIKWQELLSHFRSVQNRHEKARRALHSNDLPSLSSAHYSSPSQTGLPPPSTALGQGTLKGTSTSKKKSATSANGSRQNSIEVINSNSNVNSRNNSNSNNNTNMSPLNPRRITSMSAASGHGPGSGSGSGVGPAPSVSIGGAVASMNANANAALGMRASSPTTSRKKILGGLRKSTGGALKE</sequence>
<dbReference type="EMBL" id="CP144535">
    <property type="protein sequence ID" value="WWC62697.1"/>
    <property type="molecule type" value="Genomic_DNA"/>
</dbReference>
<feature type="compositionally biased region" description="Low complexity" evidence="6">
    <location>
        <begin position="995"/>
        <end position="1007"/>
    </location>
</feature>
<keyword evidence="9" id="KW-1185">Reference proteome</keyword>